<sequence>MAVSHVVQYALEFFSFISFALASVEFAPSKLFLKSLFHVILVIECDRRMFATVT</sequence>
<dbReference type="AlphaFoldDB" id="A0A0J9VXS0"/>
<protein>
    <submittedName>
        <fullName evidence="3">Uncharacterized protein</fullName>
    </submittedName>
</protein>
<keyword evidence="1" id="KW-0472">Membrane</keyword>
<keyword evidence="1" id="KW-1133">Transmembrane helix</keyword>
<proteinExistence type="predicted"/>
<dbReference type="VEuPathDB" id="FungiDB:FOXG_21392"/>
<organism evidence="3 4">
    <name type="scientific">Fusarium oxysporum f. sp. lycopersici (strain 4287 / CBS 123668 / FGSC 9935 / NRRL 34936)</name>
    <name type="common">Fusarium vascular wilt of tomato</name>
    <dbReference type="NCBI Taxonomy" id="426428"/>
    <lineage>
        <taxon>Eukaryota</taxon>
        <taxon>Fungi</taxon>
        <taxon>Dikarya</taxon>
        <taxon>Ascomycota</taxon>
        <taxon>Pezizomycotina</taxon>
        <taxon>Sordariomycetes</taxon>
        <taxon>Hypocreomycetidae</taxon>
        <taxon>Hypocreales</taxon>
        <taxon>Nectriaceae</taxon>
        <taxon>Fusarium</taxon>
        <taxon>Fusarium oxysporum species complex</taxon>
    </lineage>
</organism>
<evidence type="ECO:0000313" key="2">
    <source>
        <dbReference type="EMBL" id="KNB13750.1"/>
    </source>
</evidence>
<feature type="transmembrane region" description="Helical" evidence="1">
    <location>
        <begin position="6"/>
        <end position="27"/>
    </location>
</feature>
<dbReference type="EMBL" id="DS231716">
    <property type="protein sequence ID" value="KNB15593.1"/>
    <property type="molecule type" value="Genomic_DNA"/>
</dbReference>
<dbReference type="KEGG" id="fox:FOXG_20907"/>
<dbReference type="EMBL" id="DS231713">
    <property type="protein sequence ID" value="KNB13750.1"/>
    <property type="molecule type" value="Genomic_DNA"/>
</dbReference>
<reference evidence="3" key="1">
    <citation type="submission" date="2007-04" db="EMBL/GenBank/DDBJ databases">
        <authorList>
            <consortium name="The Broad Institute Genome Sequencing Platform"/>
            <person name="Birren B."/>
            <person name="Lander E."/>
            <person name="Galagan J."/>
            <person name="Nusbaum C."/>
            <person name="Devon K."/>
            <person name="Ma L.-J."/>
            <person name="Jaffe D."/>
            <person name="Butler J."/>
            <person name="Alvarez P."/>
            <person name="Gnerre S."/>
            <person name="Grabherr M."/>
            <person name="Kleber M."/>
            <person name="Mauceli E."/>
            <person name="Brockman W."/>
            <person name="MacCallum I.A."/>
            <person name="Young S."/>
            <person name="LaButti K."/>
            <person name="DeCaprio D."/>
            <person name="Crawford M."/>
            <person name="Koehrsen M."/>
            <person name="Engels R."/>
            <person name="Montgomery P."/>
            <person name="Pearson M."/>
            <person name="Howarth C."/>
            <person name="Larson L."/>
            <person name="White J."/>
            <person name="O'Leary S."/>
            <person name="Kodira C."/>
            <person name="Zeng Q."/>
            <person name="Yandava C."/>
            <person name="Alvarado L."/>
            <person name="Kistler C."/>
            <person name="Shim W.-B."/>
            <person name="Kang S."/>
            <person name="Woloshuk C."/>
        </authorList>
    </citation>
    <scope>NUCLEOTIDE SEQUENCE</scope>
    <source>
        <strain evidence="3">4287</strain>
    </source>
</reference>
<dbReference type="GeneID" id="28962098"/>
<evidence type="ECO:0000313" key="4">
    <source>
        <dbReference type="Proteomes" id="UP000009097"/>
    </source>
</evidence>
<reference evidence="3" key="2">
    <citation type="journal article" date="2010" name="Nature">
        <title>Comparative genomics reveals mobile pathogenicity chromosomes in Fusarium.</title>
        <authorList>
            <person name="Ma L.J."/>
            <person name="van der Does H.C."/>
            <person name="Borkovich K.A."/>
            <person name="Coleman J.J."/>
            <person name="Daboussi M.J."/>
            <person name="Di Pietro A."/>
            <person name="Dufresne M."/>
            <person name="Freitag M."/>
            <person name="Grabherr M."/>
            <person name="Henrissat B."/>
            <person name="Houterman P.M."/>
            <person name="Kang S."/>
            <person name="Shim W.B."/>
            <person name="Woloshuk C."/>
            <person name="Xie X."/>
            <person name="Xu J.R."/>
            <person name="Antoniw J."/>
            <person name="Baker S.E."/>
            <person name="Bluhm B.H."/>
            <person name="Breakspear A."/>
            <person name="Brown D.W."/>
            <person name="Butchko R.A."/>
            <person name="Chapman S."/>
            <person name="Coulson R."/>
            <person name="Coutinho P.M."/>
            <person name="Danchin E.G."/>
            <person name="Diener A."/>
            <person name="Gale L.R."/>
            <person name="Gardiner D.M."/>
            <person name="Goff S."/>
            <person name="Hammond-Kosack K.E."/>
            <person name="Hilburn K."/>
            <person name="Hua-Van A."/>
            <person name="Jonkers W."/>
            <person name="Kazan K."/>
            <person name="Kodira C.D."/>
            <person name="Koehrsen M."/>
            <person name="Kumar L."/>
            <person name="Lee Y.H."/>
            <person name="Li L."/>
            <person name="Manners J.M."/>
            <person name="Miranda-Saavedra D."/>
            <person name="Mukherjee M."/>
            <person name="Park G."/>
            <person name="Park J."/>
            <person name="Park S.Y."/>
            <person name="Proctor R.H."/>
            <person name="Regev A."/>
            <person name="Ruiz-Roldan M.C."/>
            <person name="Sain D."/>
            <person name="Sakthikumar S."/>
            <person name="Sykes S."/>
            <person name="Schwartz D.C."/>
            <person name="Turgeon B.G."/>
            <person name="Wapinski I."/>
            <person name="Yoder O."/>
            <person name="Young S."/>
            <person name="Zeng Q."/>
            <person name="Zhou S."/>
            <person name="Galagan J."/>
            <person name="Cuomo C.A."/>
            <person name="Kistler H.C."/>
            <person name="Rep M."/>
        </authorList>
    </citation>
    <scope>NUCLEOTIDE SEQUENCE [LARGE SCALE GENOMIC DNA]</scope>
    <source>
        <strain evidence="3">4287</strain>
    </source>
</reference>
<dbReference type="GeneID" id="28961613"/>
<keyword evidence="1" id="KW-0812">Transmembrane</keyword>
<dbReference type="RefSeq" id="XP_018253638.1">
    <property type="nucleotide sequence ID" value="XM_018401727.1"/>
</dbReference>
<name>A0A0J9VXS0_FUSO4</name>
<evidence type="ECO:0000313" key="3">
    <source>
        <dbReference type="EMBL" id="KNB15593.1"/>
    </source>
</evidence>
<evidence type="ECO:0000256" key="1">
    <source>
        <dbReference type="SAM" id="Phobius"/>
    </source>
</evidence>
<gene>
    <name evidence="2" type="ORF">FOXG_20907</name>
    <name evidence="3" type="ORF">FOXG_21392</name>
</gene>
<dbReference type="Proteomes" id="UP000009097">
    <property type="component" value="Unassembled WGS sequence"/>
</dbReference>
<dbReference type="RefSeq" id="XP_018251795.1">
    <property type="nucleotide sequence ID" value="XM_018401230.1"/>
</dbReference>
<accession>A0A0J9VXS0</accession>
<dbReference type="KEGG" id="fox:FOXG_21392"/>
<dbReference type="VEuPathDB" id="FungiDB:FOXG_20907"/>